<accession>A0A080ZML3</accession>
<evidence type="ECO:0000313" key="2">
    <source>
        <dbReference type="EMBL" id="ETO67874.1"/>
    </source>
</evidence>
<dbReference type="EMBL" id="ANJA01002815">
    <property type="protein sequence ID" value="ETO67874.1"/>
    <property type="molecule type" value="Genomic_DNA"/>
</dbReference>
<dbReference type="AlphaFoldDB" id="A0A080ZML3"/>
<evidence type="ECO:0000313" key="3">
    <source>
        <dbReference type="Proteomes" id="UP000028582"/>
    </source>
</evidence>
<comment type="caution">
    <text evidence="2">The sequence shown here is derived from an EMBL/GenBank/DDBJ whole genome shotgun (WGS) entry which is preliminary data.</text>
</comment>
<gene>
    <name evidence="2" type="ORF">F444_15240</name>
</gene>
<feature type="region of interest" description="Disordered" evidence="1">
    <location>
        <begin position="143"/>
        <end position="163"/>
    </location>
</feature>
<organism evidence="2 3">
    <name type="scientific">Phytophthora nicotianae P1976</name>
    <dbReference type="NCBI Taxonomy" id="1317066"/>
    <lineage>
        <taxon>Eukaryota</taxon>
        <taxon>Sar</taxon>
        <taxon>Stramenopiles</taxon>
        <taxon>Oomycota</taxon>
        <taxon>Peronosporomycetes</taxon>
        <taxon>Peronosporales</taxon>
        <taxon>Peronosporaceae</taxon>
        <taxon>Phytophthora</taxon>
    </lineage>
</organism>
<protein>
    <submittedName>
        <fullName evidence="2">Uncharacterized protein</fullName>
    </submittedName>
</protein>
<dbReference type="Proteomes" id="UP000028582">
    <property type="component" value="Unassembled WGS sequence"/>
</dbReference>
<proteinExistence type="predicted"/>
<dbReference type="OrthoDB" id="91865at2759"/>
<name>A0A080ZML3_PHYNI</name>
<evidence type="ECO:0000256" key="1">
    <source>
        <dbReference type="SAM" id="MobiDB-lite"/>
    </source>
</evidence>
<sequence>MHVPIDRVGFATSFANLPSPCANMSGNAAAPQNPAVLKDRKGLGPWRGTKPAGFILHPELFMKECVGLDVSIRLRNGAKWKGVLQEVRDNGDVVIKPAQELLYDELDGPELAEKLLVKSDILWLRRHLKDTDNVSSQGSMLALNQPQEEPFEAPIPTKNNQQP</sequence>
<reference evidence="2 3" key="1">
    <citation type="submission" date="2013-11" db="EMBL/GenBank/DDBJ databases">
        <title>The Genome Sequence of Phytophthora parasitica P1976.</title>
        <authorList>
            <consortium name="The Broad Institute Genomics Platform"/>
            <person name="Russ C."/>
            <person name="Tyler B."/>
            <person name="Panabieres F."/>
            <person name="Shan W."/>
            <person name="Tripathy S."/>
            <person name="Grunwald N."/>
            <person name="Machado M."/>
            <person name="Johnson C.S."/>
            <person name="Walker B."/>
            <person name="Young S."/>
            <person name="Zeng Q."/>
            <person name="Gargeya S."/>
            <person name="Fitzgerald M."/>
            <person name="Haas B."/>
            <person name="Abouelleil A."/>
            <person name="Allen A.W."/>
            <person name="Alvarado L."/>
            <person name="Arachchi H.M."/>
            <person name="Berlin A.M."/>
            <person name="Chapman S.B."/>
            <person name="Gainer-Dewar J."/>
            <person name="Goldberg J."/>
            <person name="Griggs A."/>
            <person name="Gujja S."/>
            <person name="Hansen M."/>
            <person name="Howarth C."/>
            <person name="Imamovic A."/>
            <person name="Ireland A."/>
            <person name="Larimer J."/>
            <person name="McCowan C."/>
            <person name="Murphy C."/>
            <person name="Pearson M."/>
            <person name="Poon T.W."/>
            <person name="Priest M."/>
            <person name="Roberts A."/>
            <person name="Saif S."/>
            <person name="Shea T."/>
            <person name="Sisk P."/>
            <person name="Sykes S."/>
            <person name="Wortman J."/>
            <person name="Nusbaum C."/>
            <person name="Birren B."/>
        </authorList>
    </citation>
    <scope>NUCLEOTIDE SEQUENCE [LARGE SCALE GENOMIC DNA]</scope>
    <source>
        <strain evidence="2 3">P1976</strain>
    </source>
</reference>